<dbReference type="AlphaFoldDB" id="A0A0R0DL12"/>
<sequence length="138" mass="15314">MGLYLCVFDASGNELEGVEVGSYADFNFFRDAVVAVVEKGRLGAVCPVLNNHPDSDGEWSSSESKQLITELDQVIEGFSQCPPVEYNSHWKRQIAKTFGIKPLTLLECFFDVDGEPLIERLQQLAKVSVESGQPVLFQ</sequence>
<name>A0A0R0DL12_9GAMM</name>
<protein>
    <submittedName>
        <fullName evidence="1">Uncharacterized protein</fullName>
    </submittedName>
</protein>
<dbReference type="EMBL" id="LDJM01000011">
    <property type="protein sequence ID" value="KRG78371.1"/>
    <property type="molecule type" value="Genomic_DNA"/>
</dbReference>
<gene>
    <name evidence="1" type="ORF">ABB30_04840</name>
</gene>
<accession>A0A0R0DL12</accession>
<evidence type="ECO:0000313" key="2">
    <source>
        <dbReference type="Proteomes" id="UP000050956"/>
    </source>
</evidence>
<keyword evidence="2" id="KW-1185">Reference proteome</keyword>
<dbReference type="InterPro" id="IPR028185">
    <property type="entry name" value="Imm70"/>
</dbReference>
<evidence type="ECO:0000313" key="1">
    <source>
        <dbReference type="EMBL" id="KRG78371.1"/>
    </source>
</evidence>
<proteinExistence type="predicted"/>
<reference evidence="1 2" key="1">
    <citation type="submission" date="2015-05" db="EMBL/GenBank/DDBJ databases">
        <title>Genome sequencing and analysis of members of genus Stenotrophomonas.</title>
        <authorList>
            <person name="Patil P.P."/>
            <person name="Midha S."/>
            <person name="Patil P.B."/>
        </authorList>
    </citation>
    <scope>NUCLEOTIDE SEQUENCE [LARGE SCALE GENOMIC DNA]</scope>
    <source>
        <strain evidence="1 2">DSM 24757</strain>
    </source>
</reference>
<dbReference type="Pfam" id="PF15601">
    <property type="entry name" value="Imm70"/>
    <property type="match status" value="1"/>
</dbReference>
<comment type="caution">
    <text evidence="1">The sequence shown here is derived from an EMBL/GenBank/DDBJ whole genome shotgun (WGS) entry which is preliminary data.</text>
</comment>
<dbReference type="RefSeq" id="WP_083489691.1">
    <property type="nucleotide sequence ID" value="NZ_LDJM01000011.1"/>
</dbReference>
<dbReference type="PATRIC" id="fig|336566.3.peg.309"/>
<dbReference type="Proteomes" id="UP000050956">
    <property type="component" value="Unassembled WGS sequence"/>
</dbReference>
<organism evidence="1 2">
    <name type="scientific">Stenotrophomonas ginsengisoli</name>
    <dbReference type="NCBI Taxonomy" id="336566"/>
    <lineage>
        <taxon>Bacteria</taxon>
        <taxon>Pseudomonadati</taxon>
        <taxon>Pseudomonadota</taxon>
        <taxon>Gammaproteobacteria</taxon>
        <taxon>Lysobacterales</taxon>
        <taxon>Lysobacteraceae</taxon>
        <taxon>Stenotrophomonas</taxon>
    </lineage>
</organism>